<accession>A0ABZ2YGP8</accession>
<reference evidence="3" key="1">
    <citation type="submission" date="2024-03" db="EMBL/GenBank/DDBJ databases">
        <title>Chitinophaga horti sp. nov., isolated from garden soil.</title>
        <authorList>
            <person name="Lee D.S."/>
            <person name="Han D.M."/>
            <person name="Baek J.H."/>
            <person name="Choi D.G."/>
            <person name="Jeon J.H."/>
            <person name="Jeon C.O."/>
        </authorList>
    </citation>
    <scope>NUCLEOTIDE SEQUENCE [LARGE SCALE GENOMIC DNA]</scope>
    <source>
        <strain evidence="3">GPA1</strain>
    </source>
</reference>
<dbReference type="RefSeq" id="WP_341834017.1">
    <property type="nucleotide sequence ID" value="NZ_CP149822.1"/>
</dbReference>
<gene>
    <name evidence="2" type="ORF">WJU16_13450</name>
</gene>
<keyword evidence="3" id="KW-1185">Reference proteome</keyword>
<dbReference type="PROSITE" id="PS51257">
    <property type="entry name" value="PROKAR_LIPOPROTEIN"/>
    <property type="match status" value="1"/>
</dbReference>
<feature type="domain" description="SCP" evidence="1">
    <location>
        <begin position="57"/>
        <end position="168"/>
    </location>
</feature>
<dbReference type="SUPFAM" id="SSF55797">
    <property type="entry name" value="PR-1-like"/>
    <property type="match status" value="1"/>
</dbReference>
<dbReference type="PANTHER" id="PTHR31157">
    <property type="entry name" value="SCP DOMAIN-CONTAINING PROTEIN"/>
    <property type="match status" value="1"/>
</dbReference>
<evidence type="ECO:0000313" key="2">
    <source>
        <dbReference type="EMBL" id="WZN39009.1"/>
    </source>
</evidence>
<dbReference type="CDD" id="cd05379">
    <property type="entry name" value="CAP_bacterial"/>
    <property type="match status" value="1"/>
</dbReference>
<evidence type="ECO:0000313" key="3">
    <source>
        <dbReference type="Proteomes" id="UP001485459"/>
    </source>
</evidence>
<protein>
    <submittedName>
        <fullName evidence="2">CAP domain-containing protein</fullName>
    </submittedName>
</protein>
<dbReference type="InterPro" id="IPR035940">
    <property type="entry name" value="CAP_sf"/>
</dbReference>
<dbReference type="PANTHER" id="PTHR31157:SF1">
    <property type="entry name" value="SCP DOMAIN-CONTAINING PROTEIN"/>
    <property type="match status" value="1"/>
</dbReference>
<organism evidence="2 3">
    <name type="scientific">Chitinophaga pollutisoli</name>
    <dbReference type="NCBI Taxonomy" id="3133966"/>
    <lineage>
        <taxon>Bacteria</taxon>
        <taxon>Pseudomonadati</taxon>
        <taxon>Bacteroidota</taxon>
        <taxon>Chitinophagia</taxon>
        <taxon>Chitinophagales</taxon>
        <taxon>Chitinophagaceae</taxon>
        <taxon>Chitinophaga</taxon>
    </lineage>
</organism>
<dbReference type="Gene3D" id="3.40.33.10">
    <property type="entry name" value="CAP"/>
    <property type="match status" value="1"/>
</dbReference>
<dbReference type="InterPro" id="IPR014044">
    <property type="entry name" value="CAP_dom"/>
</dbReference>
<proteinExistence type="predicted"/>
<dbReference type="Proteomes" id="UP001485459">
    <property type="component" value="Chromosome"/>
</dbReference>
<dbReference type="Pfam" id="PF00188">
    <property type="entry name" value="CAP"/>
    <property type="match status" value="1"/>
</dbReference>
<sequence length="182" mass="19738">MLPKTVRFIPVFAAVCLMASCAKDDRLQPRAAGAEKPGDPPTAVVIENKANKDVALQLVNNARAKGCQCGDTWMPPVSPVTWNVLLELAAIKHSKDMLDRKYFSHNSPGGATPSQRITAEGYNYNWWGENIATGPQSEADVVNGWLNSPGHCKNLMSANFREMGVGRTGNLWTQVFAAPAGR</sequence>
<dbReference type="EMBL" id="CP149822">
    <property type="protein sequence ID" value="WZN39009.1"/>
    <property type="molecule type" value="Genomic_DNA"/>
</dbReference>
<name>A0ABZ2YGP8_9BACT</name>
<evidence type="ECO:0000259" key="1">
    <source>
        <dbReference type="Pfam" id="PF00188"/>
    </source>
</evidence>